<protein>
    <submittedName>
        <fullName evidence="1">Uncharacterized protein</fullName>
    </submittedName>
</protein>
<comment type="caution">
    <text evidence="1">The sequence shown here is derived from an EMBL/GenBank/DDBJ whole genome shotgun (WGS) entry which is preliminary data.</text>
</comment>
<sequence>MWCLLASSKWKNTSRRRNHSSGSAALKVEIPFLASFVLRREGIVATLPVSYAYYKIPELRFRPNFYFIALMVVERAVLLDLRAVVRILYLEILSIENINF</sequence>
<name>A0A0V1ACT2_9BILA</name>
<accession>A0A0V1ACT2</accession>
<organism evidence="1 2">
    <name type="scientific">Trichinella patagoniensis</name>
    <dbReference type="NCBI Taxonomy" id="990121"/>
    <lineage>
        <taxon>Eukaryota</taxon>
        <taxon>Metazoa</taxon>
        <taxon>Ecdysozoa</taxon>
        <taxon>Nematoda</taxon>
        <taxon>Enoplea</taxon>
        <taxon>Dorylaimia</taxon>
        <taxon>Trichinellida</taxon>
        <taxon>Trichinellidae</taxon>
        <taxon>Trichinella</taxon>
    </lineage>
</organism>
<dbReference type="EMBL" id="JYDQ01000012">
    <property type="protein sequence ID" value="KRY22051.1"/>
    <property type="molecule type" value="Genomic_DNA"/>
</dbReference>
<evidence type="ECO:0000313" key="2">
    <source>
        <dbReference type="Proteomes" id="UP000054783"/>
    </source>
</evidence>
<dbReference type="AlphaFoldDB" id="A0A0V1ACT2"/>
<keyword evidence="2" id="KW-1185">Reference proteome</keyword>
<proteinExistence type="predicted"/>
<evidence type="ECO:0000313" key="1">
    <source>
        <dbReference type="EMBL" id="KRY22051.1"/>
    </source>
</evidence>
<reference evidence="1 2" key="1">
    <citation type="submission" date="2015-01" db="EMBL/GenBank/DDBJ databases">
        <title>Evolution of Trichinella species and genotypes.</title>
        <authorList>
            <person name="Korhonen P.K."/>
            <person name="Edoardo P."/>
            <person name="Giuseppe L.R."/>
            <person name="Gasser R.B."/>
        </authorList>
    </citation>
    <scope>NUCLEOTIDE SEQUENCE [LARGE SCALE GENOMIC DNA]</scope>
    <source>
        <strain evidence="1">ISS2496</strain>
    </source>
</reference>
<gene>
    <name evidence="1" type="ORF">T12_9983</name>
</gene>
<dbReference type="Proteomes" id="UP000054783">
    <property type="component" value="Unassembled WGS sequence"/>
</dbReference>